<protein>
    <recommendedName>
        <fullName evidence="3">Carboxypeptidase-like protein</fullName>
    </recommendedName>
</protein>
<accession>A0A420DEB4</accession>
<proteinExistence type="predicted"/>
<dbReference type="SUPFAM" id="SSF49464">
    <property type="entry name" value="Carboxypeptidase regulatory domain-like"/>
    <property type="match status" value="1"/>
</dbReference>
<organism evidence="1 2">
    <name type="scientific">Epilithonimonas arachidiradicis</name>
    <dbReference type="NCBI Taxonomy" id="1617282"/>
    <lineage>
        <taxon>Bacteria</taxon>
        <taxon>Pseudomonadati</taxon>
        <taxon>Bacteroidota</taxon>
        <taxon>Flavobacteriia</taxon>
        <taxon>Flavobacteriales</taxon>
        <taxon>Weeksellaceae</taxon>
        <taxon>Chryseobacterium group</taxon>
        <taxon>Epilithonimonas</taxon>
    </lineage>
</organism>
<sequence>MYKLNSVKIKLLFLLITLFSIRIFSQSDYILGNITNESGDKLPFASIHNLRTDQIVMSDNMGNFAIAAKPSDELRISRQGYERSLILLTSGSFSKSLDIKLTTIPQEIEEVKLSFRPTGILKKDVTRLNPPPKVVALNSAMNNYMRTPLNEVAPKASTPSAFKQPDFAAGQVNLMKLAGAIGGLLGKATSSPKTTADYSETQEFYKRVKSAIDLGYYTQYGLDEYDFDIFLAYADQAYNLAKNYRKNFDKVAIDSKLKMAFSEYIKTHNFSKKQSEG</sequence>
<evidence type="ECO:0000313" key="2">
    <source>
        <dbReference type="Proteomes" id="UP000285906"/>
    </source>
</evidence>
<dbReference type="Proteomes" id="UP000285906">
    <property type="component" value="Unassembled WGS sequence"/>
</dbReference>
<dbReference type="InterPro" id="IPR008969">
    <property type="entry name" value="CarboxyPept-like_regulatory"/>
</dbReference>
<dbReference type="EMBL" id="RAQH01000001">
    <property type="protein sequence ID" value="RKE90240.1"/>
    <property type="molecule type" value="Genomic_DNA"/>
</dbReference>
<comment type="caution">
    <text evidence="1">The sequence shown here is derived from an EMBL/GenBank/DDBJ whole genome shotgun (WGS) entry which is preliminary data.</text>
</comment>
<dbReference type="AlphaFoldDB" id="A0A420DEB4"/>
<evidence type="ECO:0000313" key="1">
    <source>
        <dbReference type="EMBL" id="RKE90240.1"/>
    </source>
</evidence>
<evidence type="ECO:0008006" key="3">
    <source>
        <dbReference type="Google" id="ProtNLM"/>
    </source>
</evidence>
<reference evidence="1 2" key="1">
    <citation type="submission" date="2018-09" db="EMBL/GenBank/DDBJ databases">
        <title>Genomic Encyclopedia of Archaeal and Bacterial Type Strains, Phase II (KMG-II): from individual species to whole genera.</title>
        <authorList>
            <person name="Goeker M."/>
        </authorList>
    </citation>
    <scope>NUCLEOTIDE SEQUENCE [LARGE SCALE GENOMIC DNA]</scope>
    <source>
        <strain evidence="1 2">DSM 27620</strain>
    </source>
</reference>
<name>A0A420DEB4_9FLAO</name>
<gene>
    <name evidence="1" type="ORF">BXY58_0837</name>
</gene>